<evidence type="ECO:0008006" key="3">
    <source>
        <dbReference type="Google" id="ProtNLM"/>
    </source>
</evidence>
<reference evidence="1 2" key="3">
    <citation type="submission" date="2019-11" db="EMBL/GenBank/DDBJ databases">
        <title>A de novo genome assembly of a pear dwarfing rootstock.</title>
        <authorList>
            <person name="Wang F."/>
            <person name="Wang J."/>
            <person name="Li S."/>
            <person name="Zhang Y."/>
            <person name="Fang M."/>
            <person name="Ma L."/>
            <person name="Zhao Y."/>
            <person name="Jiang S."/>
        </authorList>
    </citation>
    <scope>NUCLEOTIDE SEQUENCE [LARGE SCALE GENOMIC DNA]</scope>
    <source>
        <strain evidence="1">S2</strain>
        <tissue evidence="1">Leaf</tissue>
    </source>
</reference>
<protein>
    <recommendedName>
        <fullName evidence="3">DUF4283 domain-containing protein</fullName>
    </recommendedName>
</protein>
<proteinExistence type="predicted"/>
<dbReference type="Proteomes" id="UP000327157">
    <property type="component" value="Chromosome 17"/>
</dbReference>
<organism evidence="1 2">
    <name type="scientific">Pyrus ussuriensis x Pyrus communis</name>
    <dbReference type="NCBI Taxonomy" id="2448454"/>
    <lineage>
        <taxon>Eukaryota</taxon>
        <taxon>Viridiplantae</taxon>
        <taxon>Streptophyta</taxon>
        <taxon>Embryophyta</taxon>
        <taxon>Tracheophyta</taxon>
        <taxon>Spermatophyta</taxon>
        <taxon>Magnoliopsida</taxon>
        <taxon>eudicotyledons</taxon>
        <taxon>Gunneridae</taxon>
        <taxon>Pentapetalae</taxon>
        <taxon>rosids</taxon>
        <taxon>fabids</taxon>
        <taxon>Rosales</taxon>
        <taxon>Rosaceae</taxon>
        <taxon>Amygdaloideae</taxon>
        <taxon>Maleae</taxon>
        <taxon>Pyrus</taxon>
    </lineage>
</organism>
<gene>
    <name evidence="1" type="ORF">D8674_019317</name>
</gene>
<reference evidence="1 2" key="1">
    <citation type="submission" date="2019-09" db="EMBL/GenBank/DDBJ databases">
        <authorList>
            <person name="Ou C."/>
        </authorList>
    </citation>
    <scope>NUCLEOTIDE SEQUENCE [LARGE SCALE GENOMIC DNA]</scope>
    <source>
        <strain evidence="1">S2</strain>
        <tissue evidence="1">Leaf</tissue>
    </source>
</reference>
<evidence type="ECO:0000313" key="1">
    <source>
        <dbReference type="EMBL" id="KAB2611285.1"/>
    </source>
</evidence>
<name>A0A5N5G785_9ROSA</name>
<dbReference type="AlphaFoldDB" id="A0A5N5G785"/>
<sequence length="167" mass="19280">MARDEEMMDCLSFIVEDSLDMEERFKDNIHLVGHLTADNESSKHMVKEMLWNTWNKMGVVKVLRARPNVFTITNARAMGQRIGAVLEVEDLLVTGFQGFTRLRVDFDACKPLVTYFQIPCQNFGSRMIRLNHYNADLCNLMLLEPLPCTIKRSNPVSGADECHWKRK</sequence>
<evidence type="ECO:0000313" key="2">
    <source>
        <dbReference type="Proteomes" id="UP000327157"/>
    </source>
</evidence>
<keyword evidence="2" id="KW-1185">Reference proteome</keyword>
<accession>A0A5N5G785</accession>
<dbReference type="EMBL" id="SMOL01000487">
    <property type="protein sequence ID" value="KAB2611285.1"/>
    <property type="molecule type" value="Genomic_DNA"/>
</dbReference>
<reference evidence="2" key="2">
    <citation type="submission" date="2019-10" db="EMBL/GenBank/DDBJ databases">
        <title>A de novo genome assembly of a pear dwarfing rootstock.</title>
        <authorList>
            <person name="Wang F."/>
            <person name="Wang J."/>
            <person name="Li S."/>
            <person name="Zhang Y."/>
            <person name="Fang M."/>
            <person name="Ma L."/>
            <person name="Zhao Y."/>
            <person name="Jiang S."/>
        </authorList>
    </citation>
    <scope>NUCLEOTIDE SEQUENCE [LARGE SCALE GENOMIC DNA]</scope>
</reference>
<comment type="caution">
    <text evidence="1">The sequence shown here is derived from an EMBL/GenBank/DDBJ whole genome shotgun (WGS) entry which is preliminary data.</text>
</comment>